<dbReference type="OMA" id="TEYGFSH"/>
<protein>
    <recommendedName>
        <fullName evidence="3">Nucleotide-diphospho-sugar transferase domain-containing protein</fullName>
    </recommendedName>
</protein>
<evidence type="ECO:0000256" key="1">
    <source>
        <dbReference type="ARBA" id="ARBA00007033"/>
    </source>
</evidence>
<dbReference type="PANTHER" id="PTHR47032">
    <property type="entry name" value="UDP-D-XYLOSE:L-FUCOSE ALPHA-1,3-D-XYLOSYLTRANSFERASE-RELATED"/>
    <property type="match status" value="1"/>
</dbReference>
<feature type="domain" description="Nucleotide-diphospho-sugar transferase" evidence="3">
    <location>
        <begin position="124"/>
        <end position="318"/>
    </location>
</feature>
<keyword evidence="5" id="KW-1185">Reference proteome</keyword>
<reference evidence="4" key="1">
    <citation type="submission" date="2022-11" db="UniProtKB">
        <authorList>
            <consortium name="EnsemblMetazoa"/>
        </authorList>
    </citation>
    <scope>IDENTIFICATION</scope>
</reference>
<dbReference type="EnsemblMetazoa" id="XM_038208000.1">
    <property type="protein sequence ID" value="XP_038063928.1"/>
    <property type="gene ID" value="LOC119734474"/>
</dbReference>
<dbReference type="InterPro" id="IPR052636">
    <property type="entry name" value="UDP-D-xylose:L-fucose_XylT"/>
</dbReference>
<organism evidence="4 5">
    <name type="scientific">Patiria miniata</name>
    <name type="common">Bat star</name>
    <name type="synonym">Asterina miniata</name>
    <dbReference type="NCBI Taxonomy" id="46514"/>
    <lineage>
        <taxon>Eukaryota</taxon>
        <taxon>Metazoa</taxon>
        <taxon>Echinodermata</taxon>
        <taxon>Eleutherozoa</taxon>
        <taxon>Asterozoa</taxon>
        <taxon>Asteroidea</taxon>
        <taxon>Valvatacea</taxon>
        <taxon>Valvatida</taxon>
        <taxon>Asterinidae</taxon>
        <taxon>Patiria</taxon>
    </lineage>
</organism>
<dbReference type="SUPFAM" id="SSF53448">
    <property type="entry name" value="Nucleotide-diphospho-sugar transferases"/>
    <property type="match status" value="1"/>
</dbReference>
<dbReference type="PANTHER" id="PTHR47032:SF1">
    <property type="entry name" value="UDP-D-XYLOSE:L-FUCOSE ALPHA-1,3-D-XYLOSYLTRANSFERASE-RELATED"/>
    <property type="match status" value="1"/>
</dbReference>
<dbReference type="GeneID" id="119734474"/>
<dbReference type="GO" id="GO:0016757">
    <property type="term" value="F:glycosyltransferase activity"/>
    <property type="evidence" value="ECO:0007669"/>
    <property type="project" value="TreeGrafter"/>
</dbReference>
<accession>A0A914AJY0</accession>
<evidence type="ECO:0000259" key="3">
    <source>
        <dbReference type="Pfam" id="PF03407"/>
    </source>
</evidence>
<dbReference type="Proteomes" id="UP000887568">
    <property type="component" value="Unplaced"/>
</dbReference>
<feature type="transmembrane region" description="Helical" evidence="2">
    <location>
        <begin position="20"/>
        <end position="42"/>
    </location>
</feature>
<dbReference type="AlphaFoldDB" id="A0A914AJY0"/>
<name>A0A914AJY0_PATMI</name>
<dbReference type="GO" id="GO:0005794">
    <property type="term" value="C:Golgi apparatus"/>
    <property type="evidence" value="ECO:0007669"/>
    <property type="project" value="TreeGrafter"/>
</dbReference>
<comment type="similarity">
    <text evidence="1">Belongs to the glycosyltransferase 77 family.</text>
</comment>
<dbReference type="InterPro" id="IPR005069">
    <property type="entry name" value="Nucl-diP-sugar_transferase"/>
</dbReference>
<evidence type="ECO:0000313" key="5">
    <source>
        <dbReference type="Proteomes" id="UP000887568"/>
    </source>
</evidence>
<evidence type="ECO:0000313" key="4">
    <source>
        <dbReference type="EnsemblMetazoa" id="XP_038063928.1"/>
    </source>
</evidence>
<dbReference type="Pfam" id="PF03407">
    <property type="entry name" value="Nucleotid_trans"/>
    <property type="match status" value="1"/>
</dbReference>
<dbReference type="RefSeq" id="XP_038063928.1">
    <property type="nucleotide sequence ID" value="XM_038208000.1"/>
</dbReference>
<keyword evidence="2" id="KW-0472">Membrane</keyword>
<keyword evidence="2" id="KW-0812">Transmembrane</keyword>
<sequence length="323" mass="37483">MHSRLVIAFGSFKKASLYPFLLGTMALQIVVCVVLIPALFLYGDPMCGTRRGLMRERGRSYAALRNPPVSLVKNKSRDVGPKTTKNHMSHIPRPFTILTTTNRGFLDFTVNWILSVRRLGLDYNITIIAEDPDAYRYLTRNLTFDDRNLRIEQTEYGFSHPAPQKFRHSGYRRLVNKRPQYLVDKLEEGFDTLVVDVDSFWFRDPLDLIVPNYSKYDVWLAQGHDGKDGHKLPCPCLMYFKSNIVSFSVVRHWISRLLKDKGMESDQQSLNNVLKTRRGQRARIGWLDKANFPTGDEYKERRETNESTEDVFIYHANHMGITQ</sequence>
<keyword evidence="2" id="KW-1133">Transmembrane helix</keyword>
<dbReference type="OrthoDB" id="1712432at2759"/>
<evidence type="ECO:0000256" key="2">
    <source>
        <dbReference type="SAM" id="Phobius"/>
    </source>
</evidence>
<proteinExistence type="inferred from homology"/>
<dbReference type="InterPro" id="IPR029044">
    <property type="entry name" value="Nucleotide-diphossugar_trans"/>
</dbReference>